<keyword evidence="1" id="KW-0689">Ribosomal protein</keyword>
<organism evidence="1 2">
    <name type="scientific">Artomyces pyxidatus</name>
    <dbReference type="NCBI Taxonomy" id="48021"/>
    <lineage>
        <taxon>Eukaryota</taxon>
        <taxon>Fungi</taxon>
        <taxon>Dikarya</taxon>
        <taxon>Basidiomycota</taxon>
        <taxon>Agaricomycotina</taxon>
        <taxon>Agaricomycetes</taxon>
        <taxon>Russulales</taxon>
        <taxon>Auriscalpiaceae</taxon>
        <taxon>Artomyces</taxon>
    </lineage>
</organism>
<reference evidence="1" key="1">
    <citation type="submission" date="2021-03" db="EMBL/GenBank/DDBJ databases">
        <authorList>
            <consortium name="DOE Joint Genome Institute"/>
            <person name="Ahrendt S."/>
            <person name="Looney B.P."/>
            <person name="Miyauchi S."/>
            <person name="Morin E."/>
            <person name="Drula E."/>
            <person name="Courty P.E."/>
            <person name="Chicoki N."/>
            <person name="Fauchery L."/>
            <person name="Kohler A."/>
            <person name="Kuo A."/>
            <person name="Labutti K."/>
            <person name="Pangilinan J."/>
            <person name="Lipzen A."/>
            <person name="Riley R."/>
            <person name="Andreopoulos W."/>
            <person name="He G."/>
            <person name="Johnson J."/>
            <person name="Barry K.W."/>
            <person name="Grigoriev I.V."/>
            <person name="Nagy L."/>
            <person name="Hibbett D."/>
            <person name="Henrissat B."/>
            <person name="Matheny P.B."/>
            <person name="Labbe J."/>
            <person name="Martin F."/>
        </authorList>
    </citation>
    <scope>NUCLEOTIDE SEQUENCE</scope>
    <source>
        <strain evidence="1">HHB10654</strain>
    </source>
</reference>
<keyword evidence="1" id="KW-0687">Ribonucleoprotein</keyword>
<gene>
    <name evidence="1" type="ORF">BV25DRAFT_1833126</name>
</gene>
<evidence type="ECO:0000313" key="1">
    <source>
        <dbReference type="EMBL" id="KAI0055478.1"/>
    </source>
</evidence>
<comment type="caution">
    <text evidence="1">The sequence shown here is derived from an EMBL/GenBank/DDBJ whole genome shotgun (WGS) entry which is preliminary data.</text>
</comment>
<dbReference type="EMBL" id="MU277290">
    <property type="protein sequence ID" value="KAI0055478.1"/>
    <property type="molecule type" value="Genomic_DNA"/>
</dbReference>
<keyword evidence="2" id="KW-1185">Reference proteome</keyword>
<evidence type="ECO:0000313" key="2">
    <source>
        <dbReference type="Proteomes" id="UP000814140"/>
    </source>
</evidence>
<dbReference type="Proteomes" id="UP000814140">
    <property type="component" value="Unassembled WGS sequence"/>
</dbReference>
<reference evidence="1" key="2">
    <citation type="journal article" date="2022" name="New Phytol.">
        <title>Evolutionary transition to the ectomycorrhizal habit in the genomes of a hyperdiverse lineage of mushroom-forming fungi.</title>
        <authorList>
            <person name="Looney B."/>
            <person name="Miyauchi S."/>
            <person name="Morin E."/>
            <person name="Drula E."/>
            <person name="Courty P.E."/>
            <person name="Kohler A."/>
            <person name="Kuo A."/>
            <person name="LaButti K."/>
            <person name="Pangilinan J."/>
            <person name="Lipzen A."/>
            <person name="Riley R."/>
            <person name="Andreopoulos W."/>
            <person name="He G."/>
            <person name="Johnson J."/>
            <person name="Nolan M."/>
            <person name="Tritt A."/>
            <person name="Barry K.W."/>
            <person name="Grigoriev I.V."/>
            <person name="Nagy L.G."/>
            <person name="Hibbett D."/>
            <person name="Henrissat B."/>
            <person name="Matheny P.B."/>
            <person name="Labbe J."/>
            <person name="Martin F.M."/>
        </authorList>
    </citation>
    <scope>NUCLEOTIDE SEQUENCE</scope>
    <source>
        <strain evidence="1">HHB10654</strain>
    </source>
</reference>
<protein>
    <submittedName>
        <fullName evidence="1">Ribosomal protein L15</fullName>
    </submittedName>
</protein>
<proteinExistence type="predicted"/>
<name>A0ACB8SHX4_9AGAM</name>
<sequence>MSAARFRATSGRVHLFNLHPAPGSQHTQKRLGRGRSSGLGKTSGRGHKGQKARSGNGKPKAGFEGGQTTISKLFPKRGFVNANGKTYAAINLDKIAHWVEQGRLKSTPEEPITARELVLSGCIHDPHDGVKLLGSGAEQLKVPIHIVPSRASKSAIRAVEQLGGSVFCRYYNRLSLYDCVKGRTDRVAAAPTRREDIMWYTDWRNRGYLSEKSIAKMPVVEERWRELATQLTKFKSQEFEKK</sequence>
<accession>A0ACB8SHX4</accession>